<dbReference type="Proteomes" id="UP001054837">
    <property type="component" value="Unassembled WGS sequence"/>
</dbReference>
<keyword evidence="3" id="KW-1185">Reference proteome</keyword>
<evidence type="ECO:0000313" key="2">
    <source>
        <dbReference type="EMBL" id="GIY58435.1"/>
    </source>
</evidence>
<evidence type="ECO:0000256" key="1">
    <source>
        <dbReference type="SAM" id="MobiDB-lite"/>
    </source>
</evidence>
<gene>
    <name evidence="2" type="ORF">CDAR_613181</name>
</gene>
<reference evidence="2 3" key="1">
    <citation type="submission" date="2021-06" db="EMBL/GenBank/DDBJ databases">
        <title>Caerostris darwini draft genome.</title>
        <authorList>
            <person name="Kono N."/>
            <person name="Arakawa K."/>
        </authorList>
    </citation>
    <scope>NUCLEOTIDE SEQUENCE [LARGE SCALE GENOMIC DNA]</scope>
</reference>
<sequence length="73" mass="8061">MTLKSELAFVDPTDMDWFPAREGGRRHPSLPLKTASDLHGEGEDATLDRRQGDDSSPFRHGLASRANLSIARV</sequence>
<protein>
    <submittedName>
        <fullName evidence="2">Uncharacterized protein</fullName>
    </submittedName>
</protein>
<organism evidence="2 3">
    <name type="scientific">Caerostris darwini</name>
    <dbReference type="NCBI Taxonomy" id="1538125"/>
    <lineage>
        <taxon>Eukaryota</taxon>
        <taxon>Metazoa</taxon>
        <taxon>Ecdysozoa</taxon>
        <taxon>Arthropoda</taxon>
        <taxon>Chelicerata</taxon>
        <taxon>Arachnida</taxon>
        <taxon>Araneae</taxon>
        <taxon>Araneomorphae</taxon>
        <taxon>Entelegynae</taxon>
        <taxon>Araneoidea</taxon>
        <taxon>Araneidae</taxon>
        <taxon>Caerostris</taxon>
    </lineage>
</organism>
<dbReference type="EMBL" id="BPLQ01011499">
    <property type="protein sequence ID" value="GIY58435.1"/>
    <property type="molecule type" value="Genomic_DNA"/>
</dbReference>
<feature type="compositionally biased region" description="Basic and acidic residues" evidence="1">
    <location>
        <begin position="36"/>
        <end position="57"/>
    </location>
</feature>
<comment type="caution">
    <text evidence="2">The sequence shown here is derived from an EMBL/GenBank/DDBJ whole genome shotgun (WGS) entry which is preliminary data.</text>
</comment>
<evidence type="ECO:0000313" key="3">
    <source>
        <dbReference type="Proteomes" id="UP001054837"/>
    </source>
</evidence>
<accession>A0AAV4UKR6</accession>
<dbReference type="AlphaFoldDB" id="A0AAV4UKR6"/>
<proteinExistence type="predicted"/>
<feature type="region of interest" description="Disordered" evidence="1">
    <location>
        <begin position="15"/>
        <end position="73"/>
    </location>
</feature>
<name>A0AAV4UKR6_9ARAC</name>